<sequence>MSAGAVAFAMLAILLFAAAAPLRVAYRERRLFATDLLLPVLPAAGFVAGLLGFNAPAQVGWALIVYPFLVVAASVSMLYVSVYGLRKLFIQVRTLSLGVLSGALVVAMLLGATVAPWYE</sequence>
<evidence type="ECO:0000313" key="3">
    <source>
        <dbReference type="Proteomes" id="UP001501083"/>
    </source>
</evidence>
<feature type="transmembrane region" description="Helical" evidence="1">
    <location>
        <begin position="61"/>
        <end position="85"/>
    </location>
</feature>
<protein>
    <submittedName>
        <fullName evidence="2">Uncharacterized protein</fullName>
    </submittedName>
</protein>
<feature type="transmembrane region" description="Helical" evidence="1">
    <location>
        <begin position="97"/>
        <end position="118"/>
    </location>
</feature>
<keyword evidence="1" id="KW-0472">Membrane</keyword>
<comment type="caution">
    <text evidence="2">The sequence shown here is derived from an EMBL/GenBank/DDBJ whole genome shotgun (WGS) entry which is preliminary data.</text>
</comment>
<proteinExistence type="predicted"/>
<reference evidence="3" key="1">
    <citation type="journal article" date="2019" name="Int. J. Syst. Evol. Microbiol.">
        <title>The Global Catalogue of Microorganisms (GCM) 10K type strain sequencing project: providing services to taxonomists for standard genome sequencing and annotation.</title>
        <authorList>
            <consortium name="The Broad Institute Genomics Platform"/>
            <consortium name="The Broad Institute Genome Sequencing Center for Infectious Disease"/>
            <person name="Wu L."/>
            <person name="Ma J."/>
        </authorList>
    </citation>
    <scope>NUCLEOTIDE SEQUENCE [LARGE SCALE GENOMIC DNA]</scope>
    <source>
        <strain evidence="3">JCM 19212</strain>
    </source>
</reference>
<feature type="transmembrane region" description="Helical" evidence="1">
    <location>
        <begin position="6"/>
        <end position="24"/>
    </location>
</feature>
<gene>
    <name evidence="2" type="ORF">GCM10025759_06880</name>
</gene>
<dbReference type="EMBL" id="BAABKY010000001">
    <property type="protein sequence ID" value="GAA5069730.1"/>
    <property type="molecule type" value="Genomic_DNA"/>
</dbReference>
<organism evidence="2 3">
    <name type="scientific">Lysobacter panacisoli</name>
    <dbReference type="NCBI Taxonomy" id="1255263"/>
    <lineage>
        <taxon>Bacteria</taxon>
        <taxon>Pseudomonadati</taxon>
        <taxon>Pseudomonadota</taxon>
        <taxon>Gammaproteobacteria</taxon>
        <taxon>Lysobacterales</taxon>
        <taxon>Lysobacteraceae</taxon>
        <taxon>Lysobacter</taxon>
    </lineage>
</organism>
<keyword evidence="1" id="KW-0812">Transmembrane</keyword>
<dbReference type="RefSeq" id="WP_158982799.1">
    <property type="nucleotide sequence ID" value="NZ_BAABKY010000001.1"/>
</dbReference>
<evidence type="ECO:0000313" key="2">
    <source>
        <dbReference type="EMBL" id="GAA5069730.1"/>
    </source>
</evidence>
<keyword evidence="1" id="KW-1133">Transmembrane helix</keyword>
<keyword evidence="3" id="KW-1185">Reference proteome</keyword>
<accession>A0ABP9L2B4</accession>
<evidence type="ECO:0000256" key="1">
    <source>
        <dbReference type="SAM" id="Phobius"/>
    </source>
</evidence>
<feature type="transmembrane region" description="Helical" evidence="1">
    <location>
        <begin position="36"/>
        <end position="55"/>
    </location>
</feature>
<name>A0ABP9L2B4_9GAMM</name>
<dbReference type="Proteomes" id="UP001501083">
    <property type="component" value="Unassembled WGS sequence"/>
</dbReference>